<evidence type="ECO:0000256" key="5">
    <source>
        <dbReference type="SAM" id="MobiDB-lite"/>
    </source>
</evidence>
<feature type="transmembrane region" description="Helical" evidence="6">
    <location>
        <begin position="430"/>
        <end position="451"/>
    </location>
</feature>
<dbReference type="InterPro" id="IPR011701">
    <property type="entry name" value="MFS"/>
</dbReference>
<feature type="transmembrane region" description="Helical" evidence="6">
    <location>
        <begin position="574"/>
        <end position="594"/>
    </location>
</feature>
<name>A0A8H6UAW7_9EURO</name>
<dbReference type="SUPFAM" id="SSF103473">
    <property type="entry name" value="MFS general substrate transporter"/>
    <property type="match status" value="1"/>
</dbReference>
<dbReference type="GO" id="GO:0005886">
    <property type="term" value="C:plasma membrane"/>
    <property type="evidence" value="ECO:0007669"/>
    <property type="project" value="TreeGrafter"/>
</dbReference>
<feature type="transmembrane region" description="Helical" evidence="6">
    <location>
        <begin position="541"/>
        <end position="562"/>
    </location>
</feature>
<gene>
    <name evidence="8" type="ORF">CNMCM5793_009217</name>
    <name evidence="9" type="ORF">CNMCM6106_005972</name>
</gene>
<dbReference type="Gene3D" id="1.20.1250.20">
    <property type="entry name" value="MFS general substrate transporter like domains"/>
    <property type="match status" value="1"/>
</dbReference>
<dbReference type="AlphaFoldDB" id="A0A8H6UAW7"/>
<keyword evidence="2 6" id="KW-0812">Transmembrane</keyword>
<comment type="caution">
    <text evidence="8">The sequence shown here is derived from an EMBL/GenBank/DDBJ whole genome shotgun (WGS) entry which is preliminary data.</text>
</comment>
<keyword evidence="4 6" id="KW-0472">Membrane</keyword>
<feature type="transmembrane region" description="Helical" evidence="6">
    <location>
        <begin position="201"/>
        <end position="222"/>
    </location>
</feature>
<evidence type="ECO:0000259" key="7">
    <source>
        <dbReference type="PROSITE" id="PS50850"/>
    </source>
</evidence>
<keyword evidence="10" id="KW-1185">Reference proteome</keyword>
<organism evidence="8 10">
    <name type="scientific">Aspergillus hiratsukae</name>
    <dbReference type="NCBI Taxonomy" id="1194566"/>
    <lineage>
        <taxon>Eukaryota</taxon>
        <taxon>Fungi</taxon>
        <taxon>Dikarya</taxon>
        <taxon>Ascomycota</taxon>
        <taxon>Pezizomycotina</taxon>
        <taxon>Eurotiomycetes</taxon>
        <taxon>Eurotiomycetidae</taxon>
        <taxon>Eurotiales</taxon>
        <taxon>Aspergillaceae</taxon>
        <taxon>Aspergillus</taxon>
        <taxon>Aspergillus subgen. Fumigati</taxon>
    </lineage>
</organism>
<feature type="region of interest" description="Disordered" evidence="5">
    <location>
        <begin position="23"/>
        <end position="47"/>
    </location>
</feature>
<dbReference type="OrthoDB" id="5215911at2759"/>
<proteinExistence type="predicted"/>
<dbReference type="GO" id="GO:0022857">
    <property type="term" value="F:transmembrane transporter activity"/>
    <property type="evidence" value="ECO:0007669"/>
    <property type="project" value="InterPro"/>
</dbReference>
<dbReference type="Pfam" id="PF07690">
    <property type="entry name" value="MFS_1"/>
    <property type="match status" value="1"/>
</dbReference>
<dbReference type="PROSITE" id="PS50850">
    <property type="entry name" value="MFS"/>
    <property type="match status" value="1"/>
</dbReference>
<feature type="compositionally biased region" description="Polar residues" evidence="5">
    <location>
        <begin position="377"/>
        <end position="390"/>
    </location>
</feature>
<feature type="region of interest" description="Disordered" evidence="5">
    <location>
        <begin position="359"/>
        <end position="392"/>
    </location>
</feature>
<dbReference type="Pfam" id="PF11338">
    <property type="entry name" value="DUF3140"/>
    <property type="match status" value="1"/>
</dbReference>
<feature type="transmembrane region" description="Helical" evidence="6">
    <location>
        <begin position="514"/>
        <end position="535"/>
    </location>
</feature>
<evidence type="ECO:0000313" key="9">
    <source>
        <dbReference type="EMBL" id="KAF7155690.1"/>
    </source>
</evidence>
<evidence type="ECO:0000256" key="2">
    <source>
        <dbReference type="ARBA" id="ARBA00022692"/>
    </source>
</evidence>
<dbReference type="InterPro" id="IPR036259">
    <property type="entry name" value="MFS_trans_sf"/>
</dbReference>
<dbReference type="EMBL" id="JACBAF010002318">
    <property type="protein sequence ID" value="KAF7155690.1"/>
    <property type="molecule type" value="Genomic_DNA"/>
</dbReference>
<evidence type="ECO:0000256" key="3">
    <source>
        <dbReference type="ARBA" id="ARBA00022989"/>
    </source>
</evidence>
<reference evidence="8" key="1">
    <citation type="submission" date="2020-06" db="EMBL/GenBank/DDBJ databases">
        <title>Draft genome sequences of strains closely related to Aspergillus parafelis and Aspergillus hiratsukae.</title>
        <authorList>
            <person name="Dos Santos R.A.C."/>
            <person name="Rivero-Menendez O."/>
            <person name="Steenwyk J.L."/>
            <person name="Mead M.E."/>
            <person name="Goldman G.H."/>
            <person name="Alastruey-Izquierdo A."/>
            <person name="Rokas A."/>
        </authorList>
    </citation>
    <scope>NUCLEOTIDE SEQUENCE</scope>
    <source>
        <strain evidence="8">CNM-CM5793</strain>
        <strain evidence="9">CNM-CM6106</strain>
    </source>
</reference>
<feature type="transmembrane region" description="Helical" evidence="6">
    <location>
        <begin position="323"/>
        <end position="342"/>
    </location>
</feature>
<dbReference type="InterPro" id="IPR020846">
    <property type="entry name" value="MFS_dom"/>
</dbReference>
<evidence type="ECO:0000256" key="4">
    <source>
        <dbReference type="ARBA" id="ARBA00023136"/>
    </source>
</evidence>
<feature type="compositionally biased region" description="Low complexity" evidence="5">
    <location>
        <begin position="27"/>
        <end position="42"/>
    </location>
</feature>
<dbReference type="PANTHER" id="PTHR23502:SF149">
    <property type="entry name" value="TRANSPORTER, PUTATIVE-RELATED"/>
    <property type="match status" value="1"/>
</dbReference>
<dbReference type="PANTHER" id="PTHR23502">
    <property type="entry name" value="MAJOR FACILITATOR SUPERFAMILY"/>
    <property type="match status" value="1"/>
</dbReference>
<evidence type="ECO:0000256" key="6">
    <source>
        <dbReference type="SAM" id="Phobius"/>
    </source>
</evidence>
<dbReference type="Proteomes" id="UP000662466">
    <property type="component" value="Unassembled WGS sequence"/>
</dbReference>
<comment type="subcellular location">
    <subcellularLocation>
        <location evidence="1">Membrane</location>
        <topology evidence="1">Multi-pass membrane protein</topology>
    </subcellularLocation>
</comment>
<keyword evidence="3 6" id="KW-1133">Transmembrane helix</keyword>
<dbReference type="Proteomes" id="UP000630445">
    <property type="component" value="Unassembled WGS sequence"/>
</dbReference>
<evidence type="ECO:0000313" key="10">
    <source>
        <dbReference type="Proteomes" id="UP000630445"/>
    </source>
</evidence>
<dbReference type="EMBL" id="JACBAD010002123">
    <property type="protein sequence ID" value="KAF7114572.1"/>
    <property type="molecule type" value="Genomic_DNA"/>
</dbReference>
<accession>A0A8H6UAW7</accession>
<evidence type="ECO:0000256" key="1">
    <source>
        <dbReference type="ARBA" id="ARBA00004141"/>
    </source>
</evidence>
<feature type="transmembrane region" description="Helical" evidence="6">
    <location>
        <begin position="471"/>
        <end position="493"/>
    </location>
</feature>
<dbReference type="InterPro" id="IPR021487">
    <property type="entry name" value="DUF3140"/>
</dbReference>
<feature type="transmembrane region" description="Helical" evidence="6">
    <location>
        <begin position="606"/>
        <end position="630"/>
    </location>
</feature>
<feature type="domain" description="Major facilitator superfamily (MFS) profile" evidence="7">
    <location>
        <begin position="168"/>
        <end position="646"/>
    </location>
</feature>
<protein>
    <recommendedName>
        <fullName evidence="7">Major facilitator superfamily (MFS) profile domain-containing protein</fullName>
    </recommendedName>
</protein>
<sequence>MPGAREFNNLVNMTPNELRAWLREEQSQSSGWRGSSASASGETIGHESGRKILDILDHNPSKDPSGYSDEDLEHMRKVVSYCKRHLAQEETAKRDTGMKLPKMEMNYDESTLHQIEQQLDTKIYPGTEIMADVGSLHFVKASDRVLVPQPSQSAHDPLNWSRFWKMSAMCMSTAVSFSQGFGPLALAPMFPQLMQSFDADLAAVVKFTGVCILVLGFSNFFWIPVQAAYGRRPVLIFSTLICLVSNIWRAVATSYGSYMGACILNGFGAGPAETSQPEIIADITFLHERGAYNTLYFTFYFGSLMVGPIVAGPMAEHIGWRSFFWLNTGVLGLVLVGLVFLFPETKWHRAHPAEIHHGQEQMMTPSSVSEPEKPVEVTQQEKVASESGTDTDPWLGKGYPSKQQFKLWQLSDDSLKILWASFWIPWKLHLFPIVELAAFTVSWSASCFLTLNLTQSQVFAAPPYNFNSQTIGFFNFAVMVGAAIGLATNGPLSDWISMRATKKNRGIREPEMRLPAMIPYVIIMIVGNFIVAFGYEHKWDWKIIVMIGYTCAGIQVAAIPAITSTYAVDSYKPAAGLVFVAITVNKNLWGYGFAEFITPWVIKSGFVRPIMMNMSLTAVWCLCAIPFYFYGKRFRKWTAKSPVHSL</sequence>
<evidence type="ECO:0000313" key="8">
    <source>
        <dbReference type="EMBL" id="KAF7114572.1"/>
    </source>
</evidence>